<proteinExistence type="predicted"/>
<evidence type="ECO:0000313" key="4">
    <source>
        <dbReference type="EMBL" id="KAK4450359.1"/>
    </source>
</evidence>
<feature type="region of interest" description="Disordered" evidence="2">
    <location>
        <begin position="1"/>
        <end position="69"/>
    </location>
</feature>
<dbReference type="InterPro" id="IPR001138">
    <property type="entry name" value="Zn2Cys6_DnaBD"/>
</dbReference>
<dbReference type="EMBL" id="MU865933">
    <property type="protein sequence ID" value="KAK4450359.1"/>
    <property type="molecule type" value="Genomic_DNA"/>
</dbReference>
<dbReference type="AlphaFoldDB" id="A0AAV9GQL9"/>
<keyword evidence="5" id="KW-1185">Reference proteome</keyword>
<reference evidence="4" key="1">
    <citation type="journal article" date="2023" name="Mol. Phylogenet. Evol.">
        <title>Genome-scale phylogeny and comparative genomics of the fungal order Sordariales.</title>
        <authorList>
            <person name="Hensen N."/>
            <person name="Bonometti L."/>
            <person name="Westerberg I."/>
            <person name="Brannstrom I.O."/>
            <person name="Guillou S."/>
            <person name="Cros-Aarteil S."/>
            <person name="Calhoun S."/>
            <person name="Haridas S."/>
            <person name="Kuo A."/>
            <person name="Mondo S."/>
            <person name="Pangilinan J."/>
            <person name="Riley R."/>
            <person name="LaButti K."/>
            <person name="Andreopoulos B."/>
            <person name="Lipzen A."/>
            <person name="Chen C."/>
            <person name="Yan M."/>
            <person name="Daum C."/>
            <person name="Ng V."/>
            <person name="Clum A."/>
            <person name="Steindorff A."/>
            <person name="Ohm R.A."/>
            <person name="Martin F."/>
            <person name="Silar P."/>
            <person name="Natvig D.O."/>
            <person name="Lalanne C."/>
            <person name="Gautier V."/>
            <person name="Ament-Velasquez S.L."/>
            <person name="Kruys A."/>
            <person name="Hutchinson M.I."/>
            <person name="Powell A.J."/>
            <person name="Barry K."/>
            <person name="Miller A.N."/>
            <person name="Grigoriev I.V."/>
            <person name="Debuchy R."/>
            <person name="Gladieux P."/>
            <person name="Hiltunen Thoren M."/>
            <person name="Johannesson H."/>
        </authorList>
    </citation>
    <scope>NUCLEOTIDE SEQUENCE</scope>
    <source>
        <strain evidence="4">PSN243</strain>
    </source>
</reference>
<evidence type="ECO:0000259" key="3">
    <source>
        <dbReference type="PROSITE" id="PS50048"/>
    </source>
</evidence>
<name>A0AAV9GQL9_9PEZI</name>
<feature type="compositionally biased region" description="Polar residues" evidence="2">
    <location>
        <begin position="35"/>
        <end position="45"/>
    </location>
</feature>
<reference evidence="4" key="2">
    <citation type="submission" date="2023-05" db="EMBL/GenBank/DDBJ databases">
        <authorList>
            <consortium name="Lawrence Berkeley National Laboratory"/>
            <person name="Steindorff A."/>
            <person name="Hensen N."/>
            <person name="Bonometti L."/>
            <person name="Westerberg I."/>
            <person name="Brannstrom I.O."/>
            <person name="Guillou S."/>
            <person name="Cros-Aarteil S."/>
            <person name="Calhoun S."/>
            <person name="Haridas S."/>
            <person name="Kuo A."/>
            <person name="Mondo S."/>
            <person name="Pangilinan J."/>
            <person name="Riley R."/>
            <person name="Labutti K."/>
            <person name="Andreopoulos B."/>
            <person name="Lipzen A."/>
            <person name="Chen C."/>
            <person name="Yanf M."/>
            <person name="Daum C."/>
            <person name="Ng V."/>
            <person name="Clum A."/>
            <person name="Ohm R."/>
            <person name="Martin F."/>
            <person name="Silar P."/>
            <person name="Natvig D."/>
            <person name="Lalanne C."/>
            <person name="Gautier V."/>
            <person name="Ament-Velasquez S.L."/>
            <person name="Kruys A."/>
            <person name="Hutchinson M.I."/>
            <person name="Powell A.J."/>
            <person name="Barry K."/>
            <person name="Miller A.N."/>
            <person name="Grigoriev I.V."/>
            <person name="Debuchy R."/>
            <person name="Gladieux P."/>
            <person name="Thoren M.H."/>
            <person name="Johannesson H."/>
        </authorList>
    </citation>
    <scope>NUCLEOTIDE SEQUENCE</scope>
    <source>
        <strain evidence="4">PSN243</strain>
    </source>
</reference>
<dbReference type="GO" id="GO:0008270">
    <property type="term" value="F:zinc ion binding"/>
    <property type="evidence" value="ECO:0007669"/>
    <property type="project" value="InterPro"/>
</dbReference>
<feature type="compositionally biased region" description="Low complexity" evidence="2">
    <location>
        <begin position="119"/>
        <end position="139"/>
    </location>
</feature>
<keyword evidence="1" id="KW-0539">Nucleus</keyword>
<feature type="domain" description="Zn(2)-C6 fungal-type" evidence="3">
    <location>
        <begin position="214"/>
        <end position="251"/>
    </location>
</feature>
<accession>A0AAV9GQL9</accession>
<dbReference type="PROSITE" id="PS50048">
    <property type="entry name" value="ZN2_CY6_FUNGAL_2"/>
    <property type="match status" value="1"/>
</dbReference>
<dbReference type="InterPro" id="IPR036864">
    <property type="entry name" value="Zn2-C6_fun-type_DNA-bd_sf"/>
</dbReference>
<feature type="region of interest" description="Disordered" evidence="2">
    <location>
        <begin position="116"/>
        <end position="165"/>
    </location>
</feature>
<gene>
    <name evidence="4" type="ORF">QBC34DRAFT_461879</name>
</gene>
<comment type="caution">
    <text evidence="4">The sequence shown here is derived from an EMBL/GenBank/DDBJ whole genome shotgun (WGS) entry which is preliminary data.</text>
</comment>
<organism evidence="4 5">
    <name type="scientific">Podospora aff. communis PSN243</name>
    <dbReference type="NCBI Taxonomy" id="3040156"/>
    <lineage>
        <taxon>Eukaryota</taxon>
        <taxon>Fungi</taxon>
        <taxon>Dikarya</taxon>
        <taxon>Ascomycota</taxon>
        <taxon>Pezizomycotina</taxon>
        <taxon>Sordariomycetes</taxon>
        <taxon>Sordariomycetidae</taxon>
        <taxon>Sordariales</taxon>
        <taxon>Podosporaceae</taxon>
        <taxon>Podospora</taxon>
    </lineage>
</organism>
<evidence type="ECO:0000256" key="1">
    <source>
        <dbReference type="ARBA" id="ARBA00023242"/>
    </source>
</evidence>
<protein>
    <recommendedName>
        <fullName evidence="3">Zn(2)-C6 fungal-type domain-containing protein</fullName>
    </recommendedName>
</protein>
<feature type="compositionally biased region" description="Low complexity" evidence="2">
    <location>
        <begin position="12"/>
        <end position="23"/>
    </location>
</feature>
<sequence length="259" mass="28534">MNGPLSKKKLELPPLSHSPLASKRAAPSARHRNQKSPTMLQTSGPPTIESAGLVDDPTPTPPPVLRPVLLPTPDLLPCPRPISPAPELHFEPLALPQQRVRLQPQTSCDMEFNTLQDLRSSPMSSRSSSSRSSSASFPSPVSPPPPRSRTKNVQAHRKSTQKHTSRTGGCISCLIARKNGFAGYMNICNRGKPCQKCVERGLEKKCVYPWEKLDCTSCRKTVAKCSREVPCERCRDLNLKNRRGGPLVCRYTLPQGLED</sequence>
<dbReference type="SUPFAM" id="SSF57701">
    <property type="entry name" value="Zn2/Cys6 DNA-binding domain"/>
    <property type="match status" value="1"/>
</dbReference>
<evidence type="ECO:0000256" key="2">
    <source>
        <dbReference type="SAM" id="MobiDB-lite"/>
    </source>
</evidence>
<dbReference type="GO" id="GO:0000981">
    <property type="term" value="F:DNA-binding transcription factor activity, RNA polymerase II-specific"/>
    <property type="evidence" value="ECO:0007669"/>
    <property type="project" value="InterPro"/>
</dbReference>
<evidence type="ECO:0000313" key="5">
    <source>
        <dbReference type="Proteomes" id="UP001321760"/>
    </source>
</evidence>
<dbReference type="Proteomes" id="UP001321760">
    <property type="component" value="Unassembled WGS sequence"/>
</dbReference>
<feature type="compositionally biased region" description="Basic residues" evidence="2">
    <location>
        <begin position="148"/>
        <end position="165"/>
    </location>
</feature>